<dbReference type="EMBL" id="CP003107">
    <property type="protein sequence ID" value="AET57615.1"/>
    <property type="molecule type" value="Genomic_DNA"/>
</dbReference>
<dbReference type="HOGENOM" id="CLU_2634793_0_0_9"/>
<dbReference type="AlphaFoldDB" id="G7VUK8"/>
<dbReference type="KEGG" id="pta:HPL003_04220"/>
<evidence type="ECO:0000256" key="1">
    <source>
        <dbReference type="SAM" id="Phobius"/>
    </source>
</evidence>
<evidence type="ECO:0000313" key="2">
    <source>
        <dbReference type="EMBL" id="AET57615.1"/>
    </source>
</evidence>
<sequence>MYKGLNGKNPASKANAALLRIQMARFAGAHHKSANLLKSEVSSKIKGCSSISNVPFDGIGGVFIFSMIFLQGIAWKV</sequence>
<accession>G7VUK8</accession>
<dbReference type="Proteomes" id="UP000005876">
    <property type="component" value="Chromosome"/>
</dbReference>
<dbReference type="STRING" id="985665.HPL003_04220"/>
<proteinExistence type="predicted"/>
<reference key="2">
    <citation type="submission" date="2011-11" db="EMBL/GenBank/DDBJ databases">
        <authorList>
            <person name="Shin S.H."/>
            <person name="Kim S."/>
            <person name="Kim J.Y."/>
        </authorList>
    </citation>
    <scope>NUCLEOTIDE SEQUENCE</scope>
    <source>
        <strain>HPL-003</strain>
    </source>
</reference>
<keyword evidence="1" id="KW-1133">Transmembrane helix</keyword>
<protein>
    <submittedName>
        <fullName evidence="2">Uncharacterized protein</fullName>
    </submittedName>
</protein>
<gene>
    <name evidence="2" type="ordered locus">HPL003_04220</name>
</gene>
<reference evidence="2 3" key="3">
    <citation type="journal article" date="2012" name="J. Bacteriol.">
        <title>Genome Sequence of Paenibacillus terrae HPL-003, a Xylanase-Producing Bacterium Isolated from Soil Found in Forest Residue.</title>
        <authorList>
            <person name="Shin S.H."/>
            <person name="Kim S."/>
            <person name="Kim J.Y."/>
            <person name="Song H.Y."/>
            <person name="Cho S.J."/>
            <person name="Kim D.R."/>
            <person name="Lee K.I."/>
            <person name="Lim H.K."/>
            <person name="Park N.J."/>
            <person name="Hwang I.T."/>
            <person name="Yang K.S."/>
        </authorList>
    </citation>
    <scope>NUCLEOTIDE SEQUENCE [LARGE SCALE GENOMIC DNA]</scope>
    <source>
        <strain evidence="2 3">HPL-003</strain>
    </source>
</reference>
<evidence type="ECO:0000313" key="3">
    <source>
        <dbReference type="Proteomes" id="UP000005876"/>
    </source>
</evidence>
<keyword evidence="1" id="KW-0812">Transmembrane</keyword>
<reference evidence="3" key="1">
    <citation type="submission" date="2011-11" db="EMBL/GenBank/DDBJ databases">
        <title>Complete sequence of Paenibacillus terrae HPL-003.</title>
        <authorList>
            <person name="Shin S.H."/>
            <person name="Kim S."/>
            <person name="Kim J.Y."/>
        </authorList>
    </citation>
    <scope>NUCLEOTIDE SEQUENCE [LARGE SCALE GENOMIC DNA]</scope>
    <source>
        <strain evidence="3">HPL-003</strain>
    </source>
</reference>
<keyword evidence="1" id="KW-0472">Membrane</keyword>
<feature type="transmembrane region" description="Helical" evidence="1">
    <location>
        <begin position="54"/>
        <end position="75"/>
    </location>
</feature>
<name>G7VUK8_PAETH</name>
<organism evidence="2 3">
    <name type="scientific">Paenibacillus terrae (strain HPL-003)</name>
    <dbReference type="NCBI Taxonomy" id="985665"/>
    <lineage>
        <taxon>Bacteria</taxon>
        <taxon>Bacillati</taxon>
        <taxon>Bacillota</taxon>
        <taxon>Bacilli</taxon>
        <taxon>Bacillales</taxon>
        <taxon>Paenibacillaceae</taxon>
        <taxon>Paenibacillus</taxon>
    </lineage>
</organism>